<reference evidence="6 7" key="1">
    <citation type="submission" date="2024-04" db="EMBL/GenBank/DDBJ databases">
        <title>Genome sequencing and assembly of rice foliar adapted Chryseobacterium endophyticum OsEnb-ALM-A6.</title>
        <authorList>
            <person name="Kumar S."/>
            <person name="Javed M."/>
            <person name="Chouhan V."/>
            <person name="Charishma K."/>
            <person name="Patel A."/>
            <person name="Kumar M."/>
            <person name="Sahu K.P."/>
            <person name="Kumar A."/>
        </authorList>
    </citation>
    <scope>NUCLEOTIDE SEQUENCE [LARGE SCALE GENOMIC DNA]</scope>
    <source>
        <strain evidence="6 7">OsEnb-ALM-A6</strain>
    </source>
</reference>
<dbReference type="GO" id="GO:0071555">
    <property type="term" value="P:cell wall organization"/>
    <property type="evidence" value="ECO:0007669"/>
    <property type="project" value="UniProtKB-KW"/>
</dbReference>
<comment type="function">
    <text evidence="3">Lytic transglycosylase with a strong preference for naked glycan strands that lack stem peptides.</text>
</comment>
<dbReference type="NCBIfam" id="TIGR00413">
    <property type="entry name" value="rlpA"/>
    <property type="match status" value="1"/>
</dbReference>
<comment type="similarity">
    <text evidence="3 4">Belongs to the RlpA family.</text>
</comment>
<proteinExistence type="inferred from homology"/>
<evidence type="ECO:0000256" key="4">
    <source>
        <dbReference type="RuleBase" id="RU003495"/>
    </source>
</evidence>
<dbReference type="HAMAP" id="MF_02071">
    <property type="entry name" value="RlpA"/>
    <property type="match status" value="1"/>
</dbReference>
<dbReference type="CDD" id="cd22268">
    <property type="entry name" value="DPBB_RlpA-like"/>
    <property type="match status" value="1"/>
</dbReference>
<dbReference type="PANTHER" id="PTHR34183">
    <property type="entry name" value="ENDOLYTIC PEPTIDOGLYCAN TRANSGLYCOSYLASE RLPA"/>
    <property type="match status" value="1"/>
</dbReference>
<evidence type="ECO:0000313" key="7">
    <source>
        <dbReference type="Proteomes" id="UP001463665"/>
    </source>
</evidence>
<dbReference type="InterPro" id="IPR012997">
    <property type="entry name" value="RplA"/>
</dbReference>
<accession>A0AAU6WN00</accession>
<dbReference type="PANTHER" id="PTHR34183:SF1">
    <property type="entry name" value="ENDOLYTIC PEPTIDOGLYCAN TRANSGLYCOSYLASE RLPA"/>
    <property type="match status" value="1"/>
</dbReference>
<dbReference type="Proteomes" id="UP001463665">
    <property type="component" value="Chromosome"/>
</dbReference>
<organism evidence="6 7">
    <name type="scientific">Chryseobacterium endophyticum</name>
    <dbReference type="NCBI Taxonomy" id="1854762"/>
    <lineage>
        <taxon>Bacteria</taxon>
        <taxon>Pseudomonadati</taxon>
        <taxon>Bacteroidota</taxon>
        <taxon>Flavobacteriia</taxon>
        <taxon>Flavobacteriales</taxon>
        <taxon>Weeksellaceae</taxon>
        <taxon>Chryseobacterium group</taxon>
        <taxon>Chryseobacterium</taxon>
    </lineage>
</organism>
<keyword evidence="1 3" id="KW-0456">Lyase</keyword>
<evidence type="ECO:0000256" key="3">
    <source>
        <dbReference type="HAMAP-Rule" id="MF_02071"/>
    </source>
</evidence>
<dbReference type="RefSeq" id="WP_345766369.1">
    <property type="nucleotide sequence ID" value="NZ_CP154834.1"/>
</dbReference>
<dbReference type="SUPFAM" id="SSF50685">
    <property type="entry name" value="Barwin-like endoglucanases"/>
    <property type="match status" value="1"/>
</dbReference>
<dbReference type="Pfam" id="PF03330">
    <property type="entry name" value="DPBB_1"/>
    <property type="match status" value="1"/>
</dbReference>
<evidence type="ECO:0000256" key="1">
    <source>
        <dbReference type="ARBA" id="ARBA00023239"/>
    </source>
</evidence>
<dbReference type="Gene3D" id="2.40.40.10">
    <property type="entry name" value="RlpA-like domain"/>
    <property type="match status" value="1"/>
</dbReference>
<dbReference type="EMBL" id="CP154834">
    <property type="protein sequence ID" value="XAO74100.1"/>
    <property type="molecule type" value="Genomic_DNA"/>
</dbReference>
<dbReference type="InterPro" id="IPR036908">
    <property type="entry name" value="RlpA-like_sf"/>
</dbReference>
<feature type="domain" description="RlpA-like protein double-psi beta-barrel" evidence="5">
    <location>
        <begin position="42"/>
        <end position="129"/>
    </location>
</feature>
<dbReference type="AlphaFoldDB" id="A0AAU6WN00"/>
<evidence type="ECO:0000259" key="5">
    <source>
        <dbReference type="Pfam" id="PF03330"/>
    </source>
</evidence>
<keyword evidence="7" id="KW-1185">Reference proteome</keyword>
<dbReference type="EC" id="4.2.2.-" evidence="3"/>
<sequence length="133" mass="15159">MPLSKPINVQHDEKIHSRNHNDDFNPWYLFFQNKCHRCEKTSYASYYHDKFNGRKTASGEIFDNAKFTAANRTLPFGTSIKVTNLNNGKEVIVKVNDRGPYHSSRALDMSKAAFDEIGDTGNGTIPVEYEIVD</sequence>
<evidence type="ECO:0000256" key="2">
    <source>
        <dbReference type="ARBA" id="ARBA00023316"/>
    </source>
</evidence>
<protein>
    <recommendedName>
        <fullName evidence="3">Probable endolytic peptidoglycan transglycosylase RlpA</fullName>
        <ecNumber evidence="3">4.2.2.-</ecNumber>
    </recommendedName>
</protein>
<dbReference type="GO" id="GO:0000270">
    <property type="term" value="P:peptidoglycan metabolic process"/>
    <property type="evidence" value="ECO:0007669"/>
    <property type="project" value="UniProtKB-UniRule"/>
</dbReference>
<dbReference type="GO" id="GO:0008932">
    <property type="term" value="F:lytic endotransglycosylase activity"/>
    <property type="evidence" value="ECO:0007669"/>
    <property type="project" value="UniProtKB-UniRule"/>
</dbReference>
<keyword evidence="2 3" id="KW-0961">Cell wall biogenesis/degradation</keyword>
<evidence type="ECO:0000313" key="6">
    <source>
        <dbReference type="EMBL" id="XAO74100.1"/>
    </source>
</evidence>
<gene>
    <name evidence="3" type="primary">rlpA</name>
    <name evidence="6" type="ORF">AAFP95_20955</name>
</gene>
<dbReference type="InterPro" id="IPR034718">
    <property type="entry name" value="RlpA"/>
</dbReference>
<dbReference type="InterPro" id="IPR009009">
    <property type="entry name" value="RlpA-like_DPBB"/>
</dbReference>
<name>A0AAU6WN00_9FLAO</name>